<evidence type="ECO:0000256" key="4">
    <source>
        <dbReference type="ARBA" id="ARBA00023136"/>
    </source>
</evidence>
<evidence type="ECO:0000256" key="1">
    <source>
        <dbReference type="ARBA" id="ARBA00004141"/>
    </source>
</evidence>
<reference evidence="6" key="1">
    <citation type="submission" date="2022-03" db="EMBL/GenBank/DDBJ databases">
        <authorList>
            <person name="Martin C."/>
        </authorList>
    </citation>
    <scope>NUCLEOTIDE SEQUENCE</scope>
</reference>
<dbReference type="EMBL" id="CAIIXF020000009">
    <property type="protein sequence ID" value="CAH1795574.1"/>
    <property type="molecule type" value="Genomic_DNA"/>
</dbReference>
<dbReference type="Pfam" id="PF24456">
    <property type="entry name" value="RHD_RETREG1-3"/>
    <property type="match status" value="1"/>
</dbReference>
<evidence type="ECO:0000313" key="6">
    <source>
        <dbReference type="EMBL" id="CAH1795574.1"/>
    </source>
</evidence>
<dbReference type="CDD" id="cd22559">
    <property type="entry name" value="Arl6IP1"/>
    <property type="match status" value="1"/>
</dbReference>
<dbReference type="GO" id="GO:0016020">
    <property type="term" value="C:membrane"/>
    <property type="evidence" value="ECO:0007669"/>
    <property type="project" value="UniProtKB-SubCell"/>
</dbReference>
<keyword evidence="2" id="KW-0812">Transmembrane</keyword>
<evidence type="ECO:0000313" key="7">
    <source>
        <dbReference type="Proteomes" id="UP000749559"/>
    </source>
</evidence>
<feature type="domain" description="RETREG1-3/ARL6IP-like N-terminal reticulon-homology" evidence="5">
    <location>
        <begin position="39"/>
        <end position="205"/>
    </location>
</feature>
<keyword evidence="7" id="KW-1185">Reference proteome</keyword>
<sequence>EVVKMETEESGPTAPPAEEVDRYGSDLNQLKYDLEGWREILLPINKFLEWDKPYHPAALAGSVTLIFAMIWYLEPSVLTTFSLFGLVVTLVDFLVPTIMSALFSQTSWTIVQERKYEEICMRLLNARNHLLNFRTTLITLKHDKPKVYLIVLIGMLAFLAWVGNLVDNLFLSYLIVLFIVMVPGLRRHGIIQSALSSVKFVIKRLIAGKDPKPKRQ</sequence>
<name>A0A8J1UAQ9_OWEFU</name>
<keyword evidence="4" id="KW-0472">Membrane</keyword>
<gene>
    <name evidence="6" type="ORF">OFUS_LOCUS20095</name>
</gene>
<accession>A0A8J1UAQ9</accession>
<dbReference type="GO" id="GO:0005783">
    <property type="term" value="C:endoplasmic reticulum"/>
    <property type="evidence" value="ECO:0007669"/>
    <property type="project" value="UniProtKB-ARBA"/>
</dbReference>
<comment type="subcellular location">
    <subcellularLocation>
        <location evidence="1">Membrane</location>
        <topology evidence="1">Multi-pass membrane protein</topology>
    </subcellularLocation>
</comment>
<evidence type="ECO:0000256" key="3">
    <source>
        <dbReference type="ARBA" id="ARBA00022989"/>
    </source>
</evidence>
<dbReference type="PANTHER" id="PTHR20952:SF0">
    <property type="entry name" value="ADP-RIBOSYLATION FACTOR-LIKE PROTEIN 6-INTERACTING PROTEIN 1"/>
    <property type="match status" value="1"/>
</dbReference>
<dbReference type="OrthoDB" id="6416122at2759"/>
<feature type="non-terminal residue" evidence="6">
    <location>
        <position position="216"/>
    </location>
</feature>
<organism evidence="6 7">
    <name type="scientific">Owenia fusiformis</name>
    <name type="common">Polychaete worm</name>
    <dbReference type="NCBI Taxonomy" id="6347"/>
    <lineage>
        <taxon>Eukaryota</taxon>
        <taxon>Metazoa</taxon>
        <taxon>Spiralia</taxon>
        <taxon>Lophotrochozoa</taxon>
        <taxon>Annelida</taxon>
        <taxon>Polychaeta</taxon>
        <taxon>Sedentaria</taxon>
        <taxon>Canalipalpata</taxon>
        <taxon>Sabellida</taxon>
        <taxon>Oweniida</taxon>
        <taxon>Oweniidae</taxon>
        <taxon>Owenia</taxon>
    </lineage>
</organism>
<dbReference type="PANTHER" id="PTHR20952">
    <property type="entry name" value="ADP-RIBOSYLATION-LIKE FACTOR 6-INTERACTING PROTEIN"/>
    <property type="match status" value="1"/>
</dbReference>
<protein>
    <recommendedName>
        <fullName evidence="5">RETREG1-3/ARL6IP-like N-terminal reticulon-homology domain-containing protein</fullName>
    </recommendedName>
</protein>
<keyword evidence="3" id="KW-1133">Transmembrane helix</keyword>
<dbReference type="Proteomes" id="UP000749559">
    <property type="component" value="Unassembled WGS sequence"/>
</dbReference>
<evidence type="ECO:0000256" key="2">
    <source>
        <dbReference type="ARBA" id="ARBA00022692"/>
    </source>
</evidence>
<dbReference type="AlphaFoldDB" id="A0A8J1UAQ9"/>
<dbReference type="InterPro" id="IPR057282">
    <property type="entry name" value="RETREG1-3-like_RHD"/>
</dbReference>
<dbReference type="InterPro" id="IPR052114">
    <property type="entry name" value="ER_autophagy_membrane_reg"/>
</dbReference>
<comment type="caution">
    <text evidence="6">The sequence shown here is derived from an EMBL/GenBank/DDBJ whole genome shotgun (WGS) entry which is preliminary data.</text>
</comment>
<evidence type="ECO:0000259" key="5">
    <source>
        <dbReference type="Pfam" id="PF24456"/>
    </source>
</evidence>
<proteinExistence type="predicted"/>